<dbReference type="InterPro" id="IPR008258">
    <property type="entry name" value="Transglycosylase_SLT_dom_1"/>
</dbReference>
<accession>A0AB33Z3W5</accession>
<dbReference type="InterPro" id="IPR023346">
    <property type="entry name" value="Lysozyme-like_dom_sf"/>
</dbReference>
<dbReference type="Pfam" id="PF13511">
    <property type="entry name" value="DUF4124"/>
    <property type="match status" value="1"/>
</dbReference>
<keyword evidence="5" id="KW-1185">Reference proteome</keyword>
<dbReference type="SUPFAM" id="SSF53955">
    <property type="entry name" value="Lysozyme-like"/>
    <property type="match status" value="1"/>
</dbReference>
<evidence type="ECO:0000313" key="5">
    <source>
        <dbReference type="Proteomes" id="UP000015462"/>
    </source>
</evidence>
<dbReference type="EMBL" id="ASHL01000002">
    <property type="protein sequence ID" value="EPD13779.1"/>
    <property type="molecule type" value="Genomic_DNA"/>
</dbReference>
<dbReference type="InterPro" id="IPR025392">
    <property type="entry name" value="DUF4124"/>
</dbReference>
<evidence type="ECO:0000259" key="2">
    <source>
        <dbReference type="Pfam" id="PF01464"/>
    </source>
</evidence>
<gene>
    <name evidence="4" type="ORF">L196_04561</name>
</gene>
<comment type="caution">
    <text evidence="4">The sequence shown here is derived from an EMBL/GenBank/DDBJ whole genome shotgun (WGS) entry which is preliminary data.</text>
</comment>
<dbReference type="PANTHER" id="PTHR37423:SF2">
    <property type="entry name" value="MEMBRANE-BOUND LYTIC MUREIN TRANSGLYCOSYLASE C"/>
    <property type="match status" value="1"/>
</dbReference>
<proteinExistence type="inferred from homology"/>
<protein>
    <submittedName>
        <fullName evidence="4">Lytic transglycosylase</fullName>
    </submittedName>
</protein>
<dbReference type="PANTHER" id="PTHR37423">
    <property type="entry name" value="SOLUBLE LYTIC MUREIN TRANSGLYCOSYLASE-RELATED"/>
    <property type="match status" value="1"/>
</dbReference>
<dbReference type="Gene3D" id="1.10.530.10">
    <property type="match status" value="1"/>
</dbReference>
<dbReference type="AlphaFoldDB" id="A0AB33Z3W5"/>
<dbReference type="RefSeq" id="WP_016390103.1">
    <property type="nucleotide sequence ID" value="NZ_KE646806.1"/>
</dbReference>
<comment type="similarity">
    <text evidence="1">Belongs to the transglycosylase Slt family.</text>
</comment>
<reference evidence="4 5" key="1">
    <citation type="journal article" date="2013" name="Genome Announc.">
        <title>Genome Sequence of the Pyrene- and Fluoranthene-Degrading Bacterium Cycloclasticus sp. Strain PY97M.</title>
        <authorList>
            <person name="Cui Z."/>
            <person name="Xu G."/>
            <person name="Li Q."/>
            <person name="Gao W."/>
            <person name="Zheng L."/>
        </authorList>
    </citation>
    <scope>NUCLEOTIDE SEQUENCE [LARGE SCALE GENOMIC DNA]</scope>
    <source>
        <strain evidence="4 5">PY97M</strain>
    </source>
</reference>
<organism evidence="4 5">
    <name type="scientific">Cycloclasticus pugetii</name>
    <dbReference type="NCBI Taxonomy" id="34068"/>
    <lineage>
        <taxon>Bacteria</taxon>
        <taxon>Pseudomonadati</taxon>
        <taxon>Pseudomonadota</taxon>
        <taxon>Gammaproteobacteria</taxon>
        <taxon>Thiotrichales</taxon>
        <taxon>Piscirickettsiaceae</taxon>
        <taxon>Cycloclasticus</taxon>
    </lineage>
</organism>
<dbReference type="Proteomes" id="UP000015462">
    <property type="component" value="Unassembled WGS sequence"/>
</dbReference>
<dbReference type="Pfam" id="PF01464">
    <property type="entry name" value="SLT"/>
    <property type="match status" value="1"/>
</dbReference>
<evidence type="ECO:0000313" key="4">
    <source>
        <dbReference type="EMBL" id="EPD13779.1"/>
    </source>
</evidence>
<feature type="domain" description="Transglycosylase SLT" evidence="2">
    <location>
        <begin position="72"/>
        <end position="172"/>
    </location>
</feature>
<evidence type="ECO:0000259" key="3">
    <source>
        <dbReference type="Pfam" id="PF13511"/>
    </source>
</evidence>
<sequence length="199" mass="22544">MGCVNHFILLILLLVAIPVTQADLYKKVDKNGHVYFTDNPVGGGFKLIMRTPKKGTIEYKNFQRNRRQLTPLIKQQARQYKVDPALVMAIIHAESAYDRKAVSRAGAVGLMQLMPGTAKRYGVSNRTDAVQNIRGGVQYLRYLLELFKFNIKLTLAAYNAGESAVLKYGNKVPPYPETEQYVKKVVTYYQDYLNGHKVL</sequence>
<dbReference type="CDD" id="cd00254">
    <property type="entry name" value="LT-like"/>
    <property type="match status" value="1"/>
</dbReference>
<evidence type="ECO:0000256" key="1">
    <source>
        <dbReference type="ARBA" id="ARBA00007734"/>
    </source>
</evidence>
<feature type="domain" description="DUF4124" evidence="3">
    <location>
        <begin position="12"/>
        <end position="55"/>
    </location>
</feature>
<name>A0AB33Z3W5_9GAMM</name>